<organism evidence="2 3">
    <name type="scientific">Pleurotus eryngii</name>
    <name type="common">Boletus of the steppes</name>
    <dbReference type="NCBI Taxonomy" id="5323"/>
    <lineage>
        <taxon>Eukaryota</taxon>
        <taxon>Fungi</taxon>
        <taxon>Dikarya</taxon>
        <taxon>Basidiomycota</taxon>
        <taxon>Agaricomycotina</taxon>
        <taxon>Agaricomycetes</taxon>
        <taxon>Agaricomycetidae</taxon>
        <taxon>Agaricales</taxon>
        <taxon>Pleurotineae</taxon>
        <taxon>Pleurotaceae</taxon>
        <taxon>Pleurotus</taxon>
    </lineage>
</organism>
<accession>A0A9P5ZVG0</accession>
<reference evidence="2" key="1">
    <citation type="submission" date="2020-11" db="EMBL/GenBank/DDBJ databases">
        <authorList>
            <consortium name="DOE Joint Genome Institute"/>
            <person name="Ahrendt S."/>
            <person name="Riley R."/>
            <person name="Andreopoulos W."/>
            <person name="Labutti K."/>
            <person name="Pangilinan J."/>
            <person name="Ruiz-Duenas F.J."/>
            <person name="Barrasa J.M."/>
            <person name="Sanchez-Garcia M."/>
            <person name="Camarero S."/>
            <person name="Miyauchi S."/>
            <person name="Serrano A."/>
            <person name="Linde D."/>
            <person name="Babiker R."/>
            <person name="Drula E."/>
            <person name="Ayuso-Fernandez I."/>
            <person name="Pacheco R."/>
            <person name="Padilla G."/>
            <person name="Ferreira P."/>
            <person name="Barriuso J."/>
            <person name="Kellner H."/>
            <person name="Castanera R."/>
            <person name="Alfaro M."/>
            <person name="Ramirez L."/>
            <person name="Pisabarro A.G."/>
            <person name="Kuo A."/>
            <person name="Tritt A."/>
            <person name="Lipzen A."/>
            <person name="He G."/>
            <person name="Yan M."/>
            <person name="Ng V."/>
            <person name="Cullen D."/>
            <person name="Martin F."/>
            <person name="Rosso M.-N."/>
            <person name="Henrissat B."/>
            <person name="Hibbett D."/>
            <person name="Martinez A.T."/>
            <person name="Grigoriev I.V."/>
        </authorList>
    </citation>
    <scope>NUCLEOTIDE SEQUENCE</scope>
    <source>
        <strain evidence="2">ATCC 90797</strain>
    </source>
</reference>
<keyword evidence="3" id="KW-1185">Reference proteome</keyword>
<proteinExistence type="predicted"/>
<sequence length="155" mass="16754">MKGLWLIIRVACVLLQAVEIRSARNITIDDTSPLVHYGGKWGRSNANIFSHEGSHATNRDMNGSASFAFTGVGVYFLSPLFSIPIAVTLTLDGRPPEVVDLQTTVTLNIYESEASSARWGATDLDNVTHSLVVTYGKPLNNTPGPAPYTVVDGFM</sequence>
<protein>
    <submittedName>
        <fullName evidence="2">Uncharacterized protein</fullName>
    </submittedName>
</protein>
<dbReference type="OrthoDB" id="3234968at2759"/>
<gene>
    <name evidence="2" type="ORF">BDN71DRAFT_1393210</name>
</gene>
<dbReference type="Proteomes" id="UP000807025">
    <property type="component" value="Unassembled WGS sequence"/>
</dbReference>
<dbReference type="AlphaFoldDB" id="A0A9P5ZVG0"/>
<comment type="caution">
    <text evidence="2">The sequence shown here is derived from an EMBL/GenBank/DDBJ whole genome shotgun (WGS) entry which is preliminary data.</text>
</comment>
<feature type="signal peptide" evidence="1">
    <location>
        <begin position="1"/>
        <end position="23"/>
    </location>
</feature>
<feature type="chain" id="PRO_5040163178" evidence="1">
    <location>
        <begin position="24"/>
        <end position="155"/>
    </location>
</feature>
<keyword evidence="1" id="KW-0732">Signal</keyword>
<evidence type="ECO:0000313" key="2">
    <source>
        <dbReference type="EMBL" id="KAF9494411.1"/>
    </source>
</evidence>
<name>A0A9P5ZVG0_PLEER</name>
<dbReference type="EMBL" id="MU154573">
    <property type="protein sequence ID" value="KAF9494411.1"/>
    <property type="molecule type" value="Genomic_DNA"/>
</dbReference>
<evidence type="ECO:0000256" key="1">
    <source>
        <dbReference type="SAM" id="SignalP"/>
    </source>
</evidence>
<evidence type="ECO:0000313" key="3">
    <source>
        <dbReference type="Proteomes" id="UP000807025"/>
    </source>
</evidence>